<dbReference type="GO" id="GO:0005739">
    <property type="term" value="C:mitochondrion"/>
    <property type="evidence" value="ECO:0007669"/>
    <property type="project" value="UniProtKB-SubCell"/>
</dbReference>
<feature type="modified residue" description="N6-lipoyllysine" evidence="4">
    <location>
        <position position="106"/>
    </location>
</feature>
<proteinExistence type="inferred from homology"/>
<comment type="similarity">
    <text evidence="1 5">Belongs to the GcvH family.</text>
</comment>
<comment type="subcellular location">
    <subcellularLocation>
        <location evidence="5">Mitochondrion</location>
    </subcellularLocation>
</comment>
<dbReference type="GO" id="GO:0019464">
    <property type="term" value="P:glycine decarboxylation via glycine cleavage system"/>
    <property type="evidence" value="ECO:0007669"/>
    <property type="project" value="UniProtKB-UniRule"/>
</dbReference>
<evidence type="ECO:0000256" key="5">
    <source>
        <dbReference type="RuleBase" id="RU364055"/>
    </source>
</evidence>
<dbReference type="NCBIfam" id="NF002270">
    <property type="entry name" value="PRK01202.1"/>
    <property type="match status" value="1"/>
</dbReference>
<dbReference type="PANTHER" id="PTHR11715:SF3">
    <property type="entry name" value="GLYCINE CLEAVAGE SYSTEM H PROTEIN-RELATED"/>
    <property type="match status" value="1"/>
</dbReference>
<dbReference type="PROSITE" id="PS50968">
    <property type="entry name" value="BIOTINYL_LIPOYL"/>
    <property type="match status" value="1"/>
</dbReference>
<dbReference type="Proteomes" id="UP000789375">
    <property type="component" value="Unassembled WGS sequence"/>
</dbReference>
<gene>
    <name evidence="8" type="ORF">FMOSSE_LOCUS6910</name>
</gene>
<evidence type="ECO:0000256" key="1">
    <source>
        <dbReference type="ARBA" id="ARBA00009249"/>
    </source>
</evidence>
<dbReference type="NCBIfam" id="TIGR00527">
    <property type="entry name" value="gcvH"/>
    <property type="match status" value="1"/>
</dbReference>
<dbReference type="InterPro" id="IPR011053">
    <property type="entry name" value="Single_hybrid_motif"/>
</dbReference>
<dbReference type="GO" id="GO:0005960">
    <property type="term" value="C:glycine cleavage complex"/>
    <property type="evidence" value="ECO:0007669"/>
    <property type="project" value="UniProtKB-UniRule"/>
</dbReference>
<dbReference type="InterPro" id="IPR003016">
    <property type="entry name" value="2-oxoA_DH_lipoyl-BS"/>
</dbReference>
<dbReference type="PROSITE" id="PS00189">
    <property type="entry name" value="LIPOYL"/>
    <property type="match status" value="1"/>
</dbReference>
<feature type="region of interest" description="Disordered" evidence="6">
    <location>
        <begin position="123"/>
        <end position="148"/>
    </location>
</feature>
<name>A0A9N9FVX3_FUNMO</name>
<dbReference type="GO" id="GO:0009249">
    <property type="term" value="P:protein lipoylation"/>
    <property type="evidence" value="ECO:0007669"/>
    <property type="project" value="TreeGrafter"/>
</dbReference>
<comment type="subunit">
    <text evidence="5">The glycine cleavage system is composed of four proteins: P, T, L and H.</text>
</comment>
<dbReference type="CDD" id="cd06848">
    <property type="entry name" value="GCS_H"/>
    <property type="match status" value="1"/>
</dbReference>
<evidence type="ECO:0000256" key="2">
    <source>
        <dbReference type="ARBA" id="ARBA00022823"/>
    </source>
</evidence>
<dbReference type="AlphaFoldDB" id="A0A9N9FVX3"/>
<evidence type="ECO:0000256" key="3">
    <source>
        <dbReference type="ARBA" id="ARBA00022946"/>
    </source>
</evidence>
<comment type="function">
    <text evidence="5">The H protein shuttles the methylamine group of glycine from the P protein to the T protein.</text>
</comment>
<protein>
    <recommendedName>
        <fullName evidence="5">Glycine cleavage system H protein</fullName>
    </recommendedName>
</protein>
<evidence type="ECO:0000313" key="9">
    <source>
        <dbReference type="Proteomes" id="UP000789375"/>
    </source>
</evidence>
<dbReference type="InterPro" id="IPR000089">
    <property type="entry name" value="Biotin_lipoyl"/>
</dbReference>
<dbReference type="PANTHER" id="PTHR11715">
    <property type="entry name" value="GLYCINE CLEAVAGE SYSTEM H PROTEIN"/>
    <property type="match status" value="1"/>
</dbReference>
<keyword evidence="3 5" id="KW-0809">Transit peptide</keyword>
<dbReference type="SUPFAM" id="SSF51230">
    <property type="entry name" value="Single hybrid motif"/>
    <property type="match status" value="1"/>
</dbReference>
<organism evidence="8 9">
    <name type="scientific">Funneliformis mosseae</name>
    <name type="common">Endomycorrhizal fungus</name>
    <name type="synonym">Glomus mosseae</name>
    <dbReference type="NCBI Taxonomy" id="27381"/>
    <lineage>
        <taxon>Eukaryota</taxon>
        <taxon>Fungi</taxon>
        <taxon>Fungi incertae sedis</taxon>
        <taxon>Mucoromycota</taxon>
        <taxon>Glomeromycotina</taxon>
        <taxon>Glomeromycetes</taxon>
        <taxon>Glomerales</taxon>
        <taxon>Glomeraceae</taxon>
        <taxon>Funneliformis</taxon>
    </lineage>
</organism>
<comment type="caution">
    <text evidence="8">The sequence shown here is derived from an EMBL/GenBank/DDBJ whole genome shotgun (WGS) entry which is preliminary data.</text>
</comment>
<evidence type="ECO:0000256" key="6">
    <source>
        <dbReference type="SAM" id="MobiDB-lite"/>
    </source>
</evidence>
<accession>A0A9N9FVX3</accession>
<keyword evidence="2 4" id="KW-0450">Lipoyl</keyword>
<evidence type="ECO:0000313" key="8">
    <source>
        <dbReference type="EMBL" id="CAG8560022.1"/>
    </source>
</evidence>
<dbReference type="EMBL" id="CAJVPP010001516">
    <property type="protein sequence ID" value="CAG8560022.1"/>
    <property type="molecule type" value="Genomic_DNA"/>
</dbReference>
<keyword evidence="9" id="KW-1185">Reference proteome</keyword>
<dbReference type="HAMAP" id="MF_00272">
    <property type="entry name" value="GcvH"/>
    <property type="match status" value="1"/>
</dbReference>
<reference evidence="8" key="1">
    <citation type="submission" date="2021-06" db="EMBL/GenBank/DDBJ databases">
        <authorList>
            <person name="Kallberg Y."/>
            <person name="Tangrot J."/>
            <person name="Rosling A."/>
        </authorList>
    </citation>
    <scope>NUCLEOTIDE SEQUENCE</scope>
    <source>
        <strain evidence="8">87-6 pot B 2015</strain>
    </source>
</reference>
<feature type="domain" description="Lipoyl-binding" evidence="7">
    <location>
        <begin position="65"/>
        <end position="146"/>
    </location>
</feature>
<comment type="cofactor">
    <cofactor evidence="5">
        <name>(R)-lipoate</name>
        <dbReference type="ChEBI" id="CHEBI:83088"/>
    </cofactor>
    <text evidence="5">Binds 1 lipoyl cofactor covalently.</text>
</comment>
<dbReference type="Gene3D" id="2.40.50.100">
    <property type="match status" value="1"/>
</dbReference>
<dbReference type="InterPro" id="IPR002930">
    <property type="entry name" value="GCV_H"/>
</dbReference>
<dbReference type="Pfam" id="PF01597">
    <property type="entry name" value="GCV_H"/>
    <property type="match status" value="1"/>
</dbReference>
<dbReference type="InterPro" id="IPR033753">
    <property type="entry name" value="GCV_H/Fam206"/>
</dbReference>
<keyword evidence="5" id="KW-0496">Mitochondrion</keyword>
<evidence type="ECO:0000256" key="4">
    <source>
        <dbReference type="PIRSR" id="PIRSR617453-50"/>
    </source>
</evidence>
<dbReference type="InterPro" id="IPR017453">
    <property type="entry name" value="GCV_H_sub"/>
</dbReference>
<sequence>MTFTTTLRNVSSKIVILNGYRGYTRPAIKINNITKFGSSLSIFSRQYGTKKYTKDHEWISVDNGVGIVGITDFAQTALGDVVFVEVPEVGKIVEKSGFIGAVESVKAASDIYAPVSGKITESNNKLSDEPGLINKYPESDELSDPKELDKLLDETAYKEITSTH</sequence>
<evidence type="ECO:0000259" key="7">
    <source>
        <dbReference type="PROSITE" id="PS50968"/>
    </source>
</evidence>